<gene>
    <name evidence="3" type="ORF">SAMN02745857_03721</name>
</gene>
<dbReference type="OrthoDB" id="9795336at2"/>
<dbReference type="Proteomes" id="UP000192761">
    <property type="component" value="Unassembled WGS sequence"/>
</dbReference>
<dbReference type="RefSeq" id="WP_084092659.1">
    <property type="nucleotide sequence ID" value="NZ_FWXD01000032.1"/>
</dbReference>
<dbReference type="InterPro" id="IPR016087">
    <property type="entry name" value="Chalcone_isomerase"/>
</dbReference>
<dbReference type="PANTHER" id="PTHR47698:SF2">
    <property type="entry name" value="FATTY-ACID-BINDING PROTEIN 3, CHLOROPLASTIC"/>
    <property type="match status" value="1"/>
</dbReference>
<dbReference type="Pfam" id="PF16036">
    <property type="entry name" value="Chalcone_3"/>
    <property type="match status" value="1"/>
</dbReference>
<evidence type="ECO:0000259" key="2">
    <source>
        <dbReference type="Pfam" id="PF16036"/>
    </source>
</evidence>
<evidence type="ECO:0000313" key="4">
    <source>
        <dbReference type="Proteomes" id="UP000192761"/>
    </source>
</evidence>
<proteinExistence type="predicted"/>
<dbReference type="InterPro" id="IPR036298">
    <property type="entry name" value="Chalcone_isomerase_sf"/>
</dbReference>
<dbReference type="STRING" id="1121001.SAMN02745857_03721"/>
<keyword evidence="3" id="KW-0413">Isomerase</keyword>
<organism evidence="3 4">
    <name type="scientific">Andreprevotia lacus DSM 23236</name>
    <dbReference type="NCBI Taxonomy" id="1121001"/>
    <lineage>
        <taxon>Bacteria</taxon>
        <taxon>Pseudomonadati</taxon>
        <taxon>Pseudomonadota</taxon>
        <taxon>Betaproteobacteria</taxon>
        <taxon>Neisseriales</taxon>
        <taxon>Chitinibacteraceae</taxon>
        <taxon>Andreprevotia</taxon>
    </lineage>
</organism>
<keyword evidence="1" id="KW-0732">Signal</keyword>
<dbReference type="SUPFAM" id="SSF54626">
    <property type="entry name" value="Chalcone isomerase"/>
    <property type="match status" value="1"/>
</dbReference>
<dbReference type="InterPro" id="IPR016088">
    <property type="entry name" value="Chalcone_isomerase_3-sand"/>
</dbReference>
<dbReference type="AlphaFoldDB" id="A0A1W1XZ67"/>
<feature type="chain" id="PRO_5012687007" evidence="1">
    <location>
        <begin position="23"/>
        <end position="190"/>
    </location>
</feature>
<protein>
    <submittedName>
        <fullName evidence="3">Chalcone isomerase-like</fullName>
    </submittedName>
</protein>
<dbReference type="Gene3D" id="3.50.70.10">
    <property type="match status" value="1"/>
</dbReference>
<accession>A0A1W1XZ67</accession>
<dbReference type="GO" id="GO:0016872">
    <property type="term" value="F:intramolecular lyase activity"/>
    <property type="evidence" value="ECO:0007669"/>
    <property type="project" value="InterPro"/>
</dbReference>
<feature type="signal peptide" evidence="1">
    <location>
        <begin position="1"/>
        <end position="22"/>
    </location>
</feature>
<feature type="domain" description="Chalcone isomerase" evidence="2">
    <location>
        <begin position="22"/>
        <end position="188"/>
    </location>
</feature>
<evidence type="ECO:0000313" key="3">
    <source>
        <dbReference type="EMBL" id="SMC29260.1"/>
    </source>
</evidence>
<keyword evidence="4" id="KW-1185">Reference proteome</keyword>
<dbReference type="EMBL" id="FWXD01000032">
    <property type="protein sequence ID" value="SMC29260.1"/>
    <property type="molecule type" value="Genomic_DNA"/>
</dbReference>
<sequence length="190" mass="20225">MWTKTLCAGLIAAALAVPAVQAAEIAGQNVADKAELSSQSLQLNGGGVRRKVVFDVYLAVLYTAAKTNDANAVINATTPRRIELRMLREVSAAKMHESFVEGMRDNTPGAEKRFAPQLDALDKLFKEVASVNKGDVIALDFVPGTGTRVTVRNKAYPVIAGDDFASAMLAIWLGKDPVQDNLKAALLGGK</sequence>
<reference evidence="3 4" key="1">
    <citation type="submission" date="2017-04" db="EMBL/GenBank/DDBJ databases">
        <authorList>
            <person name="Afonso C.L."/>
            <person name="Miller P.J."/>
            <person name="Scott M.A."/>
            <person name="Spackman E."/>
            <person name="Goraichik I."/>
            <person name="Dimitrov K.M."/>
            <person name="Suarez D.L."/>
            <person name="Swayne D.E."/>
        </authorList>
    </citation>
    <scope>NUCLEOTIDE SEQUENCE [LARGE SCALE GENOMIC DNA]</scope>
    <source>
        <strain evidence="3 4">DSM 23236</strain>
    </source>
</reference>
<evidence type="ECO:0000256" key="1">
    <source>
        <dbReference type="SAM" id="SignalP"/>
    </source>
</evidence>
<dbReference type="PANTHER" id="PTHR47698">
    <property type="entry name" value="FATTY-ACID-BINDING PROTEIN 3, CHLOROPLASTIC"/>
    <property type="match status" value="1"/>
</dbReference>
<name>A0A1W1XZ67_9NEIS</name>